<reference evidence="1" key="1">
    <citation type="submission" date="2023-06" db="EMBL/GenBank/DDBJ databases">
        <title>Genome-scale phylogeny and comparative genomics of the fungal order Sordariales.</title>
        <authorList>
            <consortium name="Lawrence Berkeley National Laboratory"/>
            <person name="Hensen N."/>
            <person name="Bonometti L."/>
            <person name="Westerberg I."/>
            <person name="Brannstrom I.O."/>
            <person name="Guillou S."/>
            <person name="Cros-Aarteil S."/>
            <person name="Calhoun S."/>
            <person name="Haridas S."/>
            <person name="Kuo A."/>
            <person name="Mondo S."/>
            <person name="Pangilinan J."/>
            <person name="Riley R."/>
            <person name="Labutti K."/>
            <person name="Andreopoulos B."/>
            <person name="Lipzen A."/>
            <person name="Chen C."/>
            <person name="Yanf M."/>
            <person name="Daum C."/>
            <person name="Ng V."/>
            <person name="Clum A."/>
            <person name="Steindorff A."/>
            <person name="Ohm R."/>
            <person name="Martin F."/>
            <person name="Silar P."/>
            <person name="Natvig D."/>
            <person name="Lalanne C."/>
            <person name="Gautier V."/>
            <person name="Ament-Velasquez S.L."/>
            <person name="Kruys A."/>
            <person name="Hutchinson M.I."/>
            <person name="Powell A.J."/>
            <person name="Barry K."/>
            <person name="Miller A.N."/>
            <person name="Grigoriev I.V."/>
            <person name="Debuchy R."/>
            <person name="Gladieux P."/>
            <person name="Thoren M.H."/>
            <person name="Johannesson H."/>
        </authorList>
    </citation>
    <scope>NUCLEOTIDE SEQUENCE</scope>
    <source>
        <strain evidence="1">CBS 606.72</strain>
    </source>
</reference>
<evidence type="ECO:0000313" key="1">
    <source>
        <dbReference type="EMBL" id="KAK0622952.1"/>
    </source>
</evidence>
<dbReference type="SUPFAM" id="SSF51735">
    <property type="entry name" value="NAD(P)-binding Rossmann-fold domains"/>
    <property type="match status" value="1"/>
</dbReference>
<sequence length="154" mass="17052">MLGVHPCPSFLEYGAAKAAINHWVRVMAPLLKSKENTTINAVMMGPVVTPVMPAFSKALMPEELVLPATIHKAYHRFIDDDARTGETVETAHNGLFPYEVAEDLSGSKRRNMLMYEPWFAWVHGEAPGLSDALREPLKGNAEDSGRIKDFEVGM</sequence>
<gene>
    <name evidence="1" type="ORF">B0T14DRAFT_494511</name>
</gene>
<organism evidence="1 2">
    <name type="scientific">Immersiella caudata</name>
    <dbReference type="NCBI Taxonomy" id="314043"/>
    <lineage>
        <taxon>Eukaryota</taxon>
        <taxon>Fungi</taxon>
        <taxon>Dikarya</taxon>
        <taxon>Ascomycota</taxon>
        <taxon>Pezizomycotina</taxon>
        <taxon>Sordariomycetes</taxon>
        <taxon>Sordariomycetidae</taxon>
        <taxon>Sordariales</taxon>
        <taxon>Lasiosphaeriaceae</taxon>
        <taxon>Immersiella</taxon>
    </lineage>
</organism>
<proteinExistence type="predicted"/>
<dbReference type="InterPro" id="IPR036291">
    <property type="entry name" value="NAD(P)-bd_dom_sf"/>
</dbReference>
<dbReference type="Gene3D" id="3.40.50.720">
    <property type="entry name" value="NAD(P)-binding Rossmann-like Domain"/>
    <property type="match status" value="1"/>
</dbReference>
<evidence type="ECO:0000313" key="2">
    <source>
        <dbReference type="Proteomes" id="UP001175000"/>
    </source>
</evidence>
<dbReference type="Proteomes" id="UP001175000">
    <property type="component" value="Unassembled WGS sequence"/>
</dbReference>
<dbReference type="AlphaFoldDB" id="A0AA39WWL9"/>
<accession>A0AA39WWL9</accession>
<name>A0AA39WWL9_9PEZI</name>
<protein>
    <submittedName>
        <fullName evidence="1">Uncharacterized protein</fullName>
    </submittedName>
</protein>
<dbReference type="EMBL" id="JAULSU010000003">
    <property type="protein sequence ID" value="KAK0622952.1"/>
    <property type="molecule type" value="Genomic_DNA"/>
</dbReference>
<comment type="caution">
    <text evidence="1">The sequence shown here is derived from an EMBL/GenBank/DDBJ whole genome shotgun (WGS) entry which is preliminary data.</text>
</comment>
<keyword evidence="2" id="KW-1185">Reference proteome</keyword>